<name>A0A5C6EVE7_9BACT</name>
<comment type="caution">
    <text evidence="1">The sequence shown here is derived from an EMBL/GenBank/DDBJ whole genome shotgun (WGS) entry which is preliminary data.</text>
</comment>
<dbReference type="AlphaFoldDB" id="A0A5C6EVE7"/>
<dbReference type="Proteomes" id="UP000317977">
    <property type="component" value="Unassembled WGS sequence"/>
</dbReference>
<dbReference type="EMBL" id="SJPX01000003">
    <property type="protein sequence ID" value="TWU51449.1"/>
    <property type="molecule type" value="Genomic_DNA"/>
</dbReference>
<organism evidence="1 2">
    <name type="scientific">Rubripirellula reticaptiva</name>
    <dbReference type="NCBI Taxonomy" id="2528013"/>
    <lineage>
        <taxon>Bacteria</taxon>
        <taxon>Pseudomonadati</taxon>
        <taxon>Planctomycetota</taxon>
        <taxon>Planctomycetia</taxon>
        <taxon>Pirellulales</taxon>
        <taxon>Pirellulaceae</taxon>
        <taxon>Rubripirellula</taxon>
    </lineage>
</organism>
<sequence length="144" mass="16145">MGYDLHITRNTEPSEDDFDGGIDFDEWKTYVEGDPSLRLDGYAEAHGPNGETLRVTDDGIAVWTDHPTANGEHGWAWLHFRSGEICVKSPDQEFLAKMLSIAADLNAFVVGDDGELYERPDDHGVLPAETLAPKPASKPWWQFW</sequence>
<gene>
    <name evidence="1" type="ORF">Poly59_30410</name>
</gene>
<accession>A0A5C6EVE7</accession>
<protein>
    <submittedName>
        <fullName evidence="1">Uncharacterized protein</fullName>
    </submittedName>
</protein>
<evidence type="ECO:0000313" key="1">
    <source>
        <dbReference type="EMBL" id="TWU51449.1"/>
    </source>
</evidence>
<dbReference type="OrthoDB" id="288669at2"/>
<dbReference type="RefSeq" id="WP_146534805.1">
    <property type="nucleotide sequence ID" value="NZ_SJPX01000003.1"/>
</dbReference>
<evidence type="ECO:0000313" key="2">
    <source>
        <dbReference type="Proteomes" id="UP000317977"/>
    </source>
</evidence>
<reference evidence="1 2" key="1">
    <citation type="submission" date="2019-02" db="EMBL/GenBank/DDBJ databases">
        <title>Deep-cultivation of Planctomycetes and their phenomic and genomic characterization uncovers novel biology.</title>
        <authorList>
            <person name="Wiegand S."/>
            <person name="Jogler M."/>
            <person name="Boedeker C."/>
            <person name="Pinto D."/>
            <person name="Vollmers J."/>
            <person name="Rivas-Marin E."/>
            <person name="Kohn T."/>
            <person name="Peeters S.H."/>
            <person name="Heuer A."/>
            <person name="Rast P."/>
            <person name="Oberbeckmann S."/>
            <person name="Bunk B."/>
            <person name="Jeske O."/>
            <person name="Meyerdierks A."/>
            <person name="Storesund J.E."/>
            <person name="Kallscheuer N."/>
            <person name="Luecker S."/>
            <person name="Lage O.M."/>
            <person name="Pohl T."/>
            <person name="Merkel B.J."/>
            <person name="Hornburger P."/>
            <person name="Mueller R.-W."/>
            <person name="Bruemmer F."/>
            <person name="Labrenz M."/>
            <person name="Spormann A.M."/>
            <person name="Op Den Camp H."/>
            <person name="Overmann J."/>
            <person name="Amann R."/>
            <person name="Jetten M.S.M."/>
            <person name="Mascher T."/>
            <person name="Medema M.H."/>
            <person name="Devos D.P."/>
            <person name="Kaster A.-K."/>
            <person name="Ovreas L."/>
            <person name="Rohde M."/>
            <person name="Galperin M.Y."/>
            <person name="Jogler C."/>
        </authorList>
    </citation>
    <scope>NUCLEOTIDE SEQUENCE [LARGE SCALE GENOMIC DNA]</scope>
    <source>
        <strain evidence="1 2">Poly59</strain>
    </source>
</reference>
<proteinExistence type="predicted"/>
<keyword evidence="2" id="KW-1185">Reference proteome</keyword>